<comment type="similarity">
    <text evidence="2">Belongs to the auxin efflux carrier (TC 2.A.69) family.</text>
</comment>
<dbReference type="PANTHER" id="PTHR36838">
    <property type="entry name" value="AUXIN EFFLUX CARRIER FAMILY PROTEIN"/>
    <property type="match status" value="1"/>
</dbReference>
<evidence type="ECO:0000313" key="9">
    <source>
        <dbReference type="EMBL" id="MBC5768942.1"/>
    </source>
</evidence>
<gene>
    <name evidence="9" type="ORF">H8Z83_01070</name>
</gene>
<dbReference type="Proteomes" id="UP000620327">
    <property type="component" value="Unassembled WGS sequence"/>
</dbReference>
<reference evidence="9" key="1">
    <citation type="submission" date="2020-08" db="EMBL/GenBank/DDBJ databases">
        <title>Genome public.</title>
        <authorList>
            <person name="Liu C."/>
            <person name="Sun Q."/>
        </authorList>
    </citation>
    <scope>NUCLEOTIDE SEQUENCE</scope>
    <source>
        <strain evidence="9">BX15</strain>
    </source>
</reference>
<evidence type="ECO:0000256" key="8">
    <source>
        <dbReference type="SAM" id="Phobius"/>
    </source>
</evidence>
<feature type="transmembrane region" description="Helical" evidence="8">
    <location>
        <begin position="284"/>
        <end position="302"/>
    </location>
</feature>
<accession>A0A923MDY3</accession>
<feature type="transmembrane region" description="Helical" evidence="8">
    <location>
        <begin position="6"/>
        <end position="24"/>
    </location>
</feature>
<comment type="subcellular location">
    <subcellularLocation>
        <location evidence="1">Cell membrane</location>
        <topology evidence="1">Multi-pass membrane protein</topology>
    </subcellularLocation>
</comment>
<dbReference type="EMBL" id="JACOQI010000001">
    <property type="protein sequence ID" value="MBC5768942.1"/>
    <property type="molecule type" value="Genomic_DNA"/>
</dbReference>
<evidence type="ECO:0000256" key="7">
    <source>
        <dbReference type="ARBA" id="ARBA00023136"/>
    </source>
</evidence>
<dbReference type="InterPro" id="IPR004776">
    <property type="entry name" value="Mem_transp_PIN-like"/>
</dbReference>
<dbReference type="GO" id="GO:0005886">
    <property type="term" value="C:plasma membrane"/>
    <property type="evidence" value="ECO:0007669"/>
    <property type="project" value="UniProtKB-SubCell"/>
</dbReference>
<dbReference type="Gene3D" id="1.20.1530.20">
    <property type="match status" value="1"/>
</dbReference>
<sequence length="303" mass="32782">MSFFDVFSEMLVILFCMAAGFLAHKLGYLSKQTDQNLCRLLLGIIVPCLILGSVSAGDTLPSTEEILSVLKVAIVYYGLGFCAATFVPHLLGGTVKQQCVWRYSLIFSNMAFIGYPVSVALFGQEALFYAVILVLPFNLLSYSLGPLILAGQAKFRWQQLLSPCIVASVIALMVALFHINMPALLGECLNFTGSLTTPLSLLLVGSLLADLPFGRAFTSPRLWALAAFRLLILPIMLWLLLKWTGIGTPLVANIAVILMAMPTALNGSMLAMEYGGDTECMAQSIFLTTLMSIITIPVLAALL</sequence>
<feature type="transmembrane region" description="Helical" evidence="8">
    <location>
        <begin position="128"/>
        <end position="148"/>
    </location>
</feature>
<evidence type="ECO:0000256" key="6">
    <source>
        <dbReference type="ARBA" id="ARBA00022989"/>
    </source>
</evidence>
<feature type="transmembrane region" description="Helical" evidence="8">
    <location>
        <begin position="36"/>
        <end position="54"/>
    </location>
</feature>
<keyword evidence="6 8" id="KW-1133">Transmembrane helix</keyword>
<dbReference type="Pfam" id="PF03547">
    <property type="entry name" value="Mem_trans"/>
    <property type="match status" value="2"/>
</dbReference>
<feature type="transmembrane region" description="Helical" evidence="8">
    <location>
        <begin position="103"/>
        <end position="122"/>
    </location>
</feature>
<proteinExistence type="inferred from homology"/>
<keyword evidence="7 8" id="KW-0472">Membrane</keyword>
<dbReference type="InterPro" id="IPR038770">
    <property type="entry name" value="Na+/solute_symporter_sf"/>
</dbReference>
<feature type="transmembrane region" description="Helical" evidence="8">
    <location>
        <begin position="250"/>
        <end position="272"/>
    </location>
</feature>
<evidence type="ECO:0000256" key="2">
    <source>
        <dbReference type="ARBA" id="ARBA00010145"/>
    </source>
</evidence>
<keyword evidence="4" id="KW-1003">Cell membrane</keyword>
<evidence type="ECO:0000256" key="3">
    <source>
        <dbReference type="ARBA" id="ARBA00022448"/>
    </source>
</evidence>
<protein>
    <submittedName>
        <fullName evidence="9">AEC family transporter</fullName>
    </submittedName>
</protein>
<feature type="transmembrane region" description="Helical" evidence="8">
    <location>
        <begin position="222"/>
        <end position="244"/>
    </location>
</feature>
<dbReference type="AlphaFoldDB" id="A0A923MDY3"/>
<evidence type="ECO:0000256" key="5">
    <source>
        <dbReference type="ARBA" id="ARBA00022692"/>
    </source>
</evidence>
<feature type="transmembrane region" description="Helical" evidence="8">
    <location>
        <begin position="74"/>
        <end position="91"/>
    </location>
</feature>
<dbReference type="GO" id="GO:0055085">
    <property type="term" value="P:transmembrane transport"/>
    <property type="evidence" value="ECO:0007669"/>
    <property type="project" value="InterPro"/>
</dbReference>
<keyword evidence="10" id="KW-1185">Reference proteome</keyword>
<dbReference type="RefSeq" id="WP_187013342.1">
    <property type="nucleotide sequence ID" value="NZ_JACOQI010000001.1"/>
</dbReference>
<keyword evidence="3" id="KW-0813">Transport</keyword>
<organism evidence="9 10">
    <name type="scientific">Dysosmobacter segnis</name>
    <dbReference type="NCBI Taxonomy" id="2763042"/>
    <lineage>
        <taxon>Bacteria</taxon>
        <taxon>Bacillati</taxon>
        <taxon>Bacillota</taxon>
        <taxon>Clostridia</taxon>
        <taxon>Eubacteriales</taxon>
        <taxon>Oscillospiraceae</taxon>
        <taxon>Dysosmobacter</taxon>
    </lineage>
</organism>
<name>A0A923MDY3_9FIRM</name>
<keyword evidence="5 8" id="KW-0812">Transmembrane</keyword>
<dbReference type="PANTHER" id="PTHR36838:SF1">
    <property type="entry name" value="SLR1864 PROTEIN"/>
    <property type="match status" value="1"/>
</dbReference>
<comment type="caution">
    <text evidence="9">The sequence shown here is derived from an EMBL/GenBank/DDBJ whole genome shotgun (WGS) entry which is preliminary data.</text>
</comment>
<evidence type="ECO:0000256" key="1">
    <source>
        <dbReference type="ARBA" id="ARBA00004651"/>
    </source>
</evidence>
<evidence type="ECO:0000256" key="4">
    <source>
        <dbReference type="ARBA" id="ARBA00022475"/>
    </source>
</evidence>
<evidence type="ECO:0000313" key="10">
    <source>
        <dbReference type="Proteomes" id="UP000620327"/>
    </source>
</evidence>
<feature type="transmembrane region" description="Helical" evidence="8">
    <location>
        <begin position="160"/>
        <end position="179"/>
    </location>
</feature>